<evidence type="ECO:0000259" key="1">
    <source>
        <dbReference type="Pfam" id="PF06985"/>
    </source>
</evidence>
<dbReference type="Pfam" id="PF06985">
    <property type="entry name" value="HET"/>
    <property type="match status" value="1"/>
</dbReference>
<keyword evidence="3" id="KW-1185">Reference proteome</keyword>
<proteinExistence type="predicted"/>
<feature type="domain" description="Heterokaryon incompatibility" evidence="1">
    <location>
        <begin position="58"/>
        <end position="149"/>
    </location>
</feature>
<dbReference type="PANTHER" id="PTHR24148:SF73">
    <property type="entry name" value="HET DOMAIN PROTEIN (AFU_ORTHOLOGUE AFUA_8G01020)"/>
    <property type="match status" value="1"/>
</dbReference>
<dbReference type="InterPro" id="IPR052895">
    <property type="entry name" value="HetReg/Transcr_Mod"/>
</dbReference>
<dbReference type="STRING" id="1314800.A0A1B7ND21"/>
<dbReference type="PANTHER" id="PTHR24148">
    <property type="entry name" value="ANKYRIN REPEAT DOMAIN-CONTAINING PROTEIN 39 HOMOLOG-RELATED"/>
    <property type="match status" value="1"/>
</dbReference>
<organism evidence="2 3">
    <name type="scientific">Rhizopogon vinicolor AM-OR11-026</name>
    <dbReference type="NCBI Taxonomy" id="1314800"/>
    <lineage>
        <taxon>Eukaryota</taxon>
        <taxon>Fungi</taxon>
        <taxon>Dikarya</taxon>
        <taxon>Basidiomycota</taxon>
        <taxon>Agaricomycotina</taxon>
        <taxon>Agaricomycetes</taxon>
        <taxon>Agaricomycetidae</taxon>
        <taxon>Boletales</taxon>
        <taxon>Suillineae</taxon>
        <taxon>Rhizopogonaceae</taxon>
        <taxon>Rhizopogon</taxon>
    </lineage>
</organism>
<gene>
    <name evidence="2" type="ORF">K503DRAFT_294028</name>
</gene>
<dbReference type="InterPro" id="IPR010730">
    <property type="entry name" value="HET"/>
</dbReference>
<evidence type="ECO:0000313" key="2">
    <source>
        <dbReference type="EMBL" id="OAX42775.1"/>
    </source>
</evidence>
<protein>
    <recommendedName>
        <fullName evidence="1">Heterokaryon incompatibility domain-containing protein</fullName>
    </recommendedName>
</protein>
<name>A0A1B7ND21_9AGAM</name>
<evidence type="ECO:0000313" key="3">
    <source>
        <dbReference type="Proteomes" id="UP000092154"/>
    </source>
</evidence>
<dbReference type="EMBL" id="KV448150">
    <property type="protein sequence ID" value="OAX42775.1"/>
    <property type="molecule type" value="Genomic_DNA"/>
</dbReference>
<sequence length="524" mass="58169">MSESTVIYSAPLHSLGDAILDISSSATSRRVRLLDCAQFLDDGVLAIHEFPEFPSVPYTATSYVWKGLGIDPAHADDYQYGAFTVKGAEDGDPISIDVLQHVCTVAVQNKTAYIWLDRVCILQNNRDDKAWQIRQMFNIYKSCAQCVVLPGGLRRLAQFDEETSWIRRSWTLQEIMAQSNVLILYAWKYGKLLSWSSASALFMYTEVIQGKSAICSLDNALQVSIGSCKLTTEREKFQRFSFKLLGRGRDPHVGALLAVLNGNGIDSDASAQAVWRCSLMRTSSFPVDTVLSIMGLFGVTLDPRSFNKGDRRGATIALAKEIIRNGRRANWLAPSISLPPAKGLSAFPEFPHVSVAGQATLTTKEGDRPVEELMPWVGEGWLDGVPTGTMDDAGYFTFSGPAALVVPTGRQKNDPTLYDNNSPTDAAGQLQAIAVDGSIWRIQLDGEETYQPPHPTFIVFVGFLVHYTSPSFGCYYDPFRYRALLIEEYEPGKFRRTSYFVLHEAYQSSIERWQSHTFCLGGPV</sequence>
<reference evidence="2 3" key="1">
    <citation type="submission" date="2016-06" db="EMBL/GenBank/DDBJ databases">
        <title>Comparative genomics of the ectomycorrhizal sister species Rhizopogon vinicolor and Rhizopogon vesiculosus (Basidiomycota: Boletales) reveals a divergence of the mating type B locus.</title>
        <authorList>
            <consortium name="DOE Joint Genome Institute"/>
            <person name="Mujic A.B."/>
            <person name="Kuo A."/>
            <person name="Tritt A."/>
            <person name="Lipzen A."/>
            <person name="Chen C."/>
            <person name="Johnson J."/>
            <person name="Sharma A."/>
            <person name="Barry K."/>
            <person name="Grigoriev I.V."/>
            <person name="Spatafora J.W."/>
        </authorList>
    </citation>
    <scope>NUCLEOTIDE SEQUENCE [LARGE SCALE GENOMIC DNA]</scope>
    <source>
        <strain evidence="2 3">AM-OR11-026</strain>
    </source>
</reference>
<dbReference type="Proteomes" id="UP000092154">
    <property type="component" value="Unassembled WGS sequence"/>
</dbReference>
<dbReference type="InParanoid" id="A0A1B7ND21"/>
<dbReference type="OrthoDB" id="5303367at2759"/>
<accession>A0A1B7ND21</accession>
<dbReference type="AlphaFoldDB" id="A0A1B7ND21"/>